<dbReference type="PANTHER" id="PTHR10188:SF6">
    <property type="entry name" value="N(4)-(BETA-N-ACETYLGLUCOSAMINYL)-L-ASPARAGINASE"/>
    <property type="match status" value="1"/>
</dbReference>
<keyword evidence="8" id="KW-1185">Reference proteome</keyword>
<dbReference type="EMBL" id="DP000238">
    <property type="protein sequence ID" value="ABK76890.1"/>
    <property type="molecule type" value="Genomic_DNA"/>
</dbReference>
<keyword evidence="7" id="KW-0378">Hydrolase</keyword>
<feature type="site" description="Cleavage; by autolysis" evidence="6">
    <location>
        <begin position="147"/>
        <end position="148"/>
    </location>
</feature>
<dbReference type="PATRIC" id="fig|414004.10.peg.216"/>
<dbReference type="EnsemblBacteria" id="ABK76890">
    <property type="protein sequence ID" value="ABK76890"/>
    <property type="gene ID" value="CENSYa_0248"/>
</dbReference>
<evidence type="ECO:0000256" key="1">
    <source>
        <dbReference type="ARBA" id="ARBA00012920"/>
    </source>
</evidence>
<dbReference type="AlphaFoldDB" id="A0RU73"/>
<evidence type="ECO:0000313" key="8">
    <source>
        <dbReference type="Proteomes" id="UP000000758"/>
    </source>
</evidence>
<evidence type="ECO:0000256" key="5">
    <source>
        <dbReference type="PIRSR" id="PIRSR600246-1"/>
    </source>
</evidence>
<dbReference type="InterPro" id="IPR029055">
    <property type="entry name" value="Ntn_hydrolases_N"/>
</dbReference>
<evidence type="ECO:0000256" key="6">
    <source>
        <dbReference type="PIRSR" id="PIRSR600246-3"/>
    </source>
</evidence>
<gene>
    <name evidence="7" type="ordered locus">CENSYa_0248</name>
</gene>
<dbReference type="PANTHER" id="PTHR10188">
    <property type="entry name" value="L-ASPARAGINASE"/>
    <property type="match status" value="1"/>
</dbReference>
<dbReference type="Gene3D" id="3.60.20.30">
    <property type="entry name" value="(Glycosyl)asparaginase"/>
    <property type="match status" value="1"/>
</dbReference>
<dbReference type="HOGENOM" id="CLU_021603_1_0_2"/>
<dbReference type="KEGG" id="csy:CENSYa_0248"/>
<evidence type="ECO:0000313" key="7">
    <source>
        <dbReference type="EMBL" id="ABK76890.1"/>
    </source>
</evidence>
<dbReference type="GO" id="GO:0005737">
    <property type="term" value="C:cytoplasm"/>
    <property type="evidence" value="ECO:0007669"/>
    <property type="project" value="TreeGrafter"/>
</dbReference>
<dbReference type="GO" id="GO:0004067">
    <property type="term" value="F:asparaginase activity"/>
    <property type="evidence" value="ECO:0007669"/>
    <property type="project" value="UniProtKB-EC"/>
</dbReference>
<evidence type="ECO:0000256" key="4">
    <source>
        <dbReference type="ARBA" id="ARBA00049366"/>
    </source>
</evidence>
<dbReference type="STRING" id="414004.CENSYa_0248"/>
<evidence type="ECO:0000256" key="3">
    <source>
        <dbReference type="ARBA" id="ARBA00044776"/>
    </source>
</evidence>
<dbReference type="SUPFAM" id="SSF56235">
    <property type="entry name" value="N-terminal nucleophile aminohydrolases (Ntn hydrolases)"/>
    <property type="match status" value="1"/>
</dbReference>
<dbReference type="InterPro" id="IPR000246">
    <property type="entry name" value="Peptidase_T2"/>
</dbReference>
<organism evidence="7 8">
    <name type="scientific">Cenarchaeum symbiosum (strain A)</name>
    <dbReference type="NCBI Taxonomy" id="414004"/>
    <lineage>
        <taxon>Archaea</taxon>
        <taxon>Nitrososphaerota</taxon>
        <taxon>Candidatus Cenarchaeales</taxon>
        <taxon>Candidatus Cenarchaeaceae</taxon>
        <taxon>Candidatus Cenarchaeum</taxon>
    </lineage>
</organism>
<name>A0RU73_CENSY</name>
<sequence>MDRCAVIVHGGAANQGPGDWFKKGYIRDVAKSAWEKIGKGAAAIEVAEQAVIDLEDSRLFNAGMGSYATKENTLEMDAGIMDGRTLACGGVGAISDVKNPVAVASKVMSLSDHSVIVGPGALSFALSHGMEKYTMELRENMDHEKLGTVGAAILDTHGDMAAAVSTGGTGTMPSGRVGASAIAGSGYYAKNGAGAAATTGNGDTLLMSGTARRCCELMEKKSAAQAASDLSVKELGALPGGMGGIISVDANGEIGFSFNTTSMTYACINDRMDEIWVSL</sequence>
<comment type="catalytic activity">
    <reaction evidence="4">
        <text>L-asparagine + H2O = L-aspartate + NH4(+)</text>
        <dbReference type="Rhea" id="RHEA:21016"/>
        <dbReference type="ChEBI" id="CHEBI:15377"/>
        <dbReference type="ChEBI" id="CHEBI:28938"/>
        <dbReference type="ChEBI" id="CHEBI:29991"/>
        <dbReference type="ChEBI" id="CHEBI:58048"/>
        <dbReference type="EC" id="3.5.1.1"/>
    </reaction>
</comment>
<proteinExistence type="predicted"/>
<dbReference type="EC" id="3.5.1.1" evidence="1"/>
<reference evidence="7 8" key="1">
    <citation type="journal article" date="2006" name="Proc. Natl. Acad. Sci. U.S.A.">
        <title>Genomic analysis of the uncultivated marine crenarchaeote Cenarchaeum symbiosum.</title>
        <authorList>
            <person name="Hallam S.J."/>
            <person name="Konstantinidis K.T."/>
            <person name="Putnam N."/>
            <person name="Schleper C."/>
            <person name="Watanabe Y."/>
            <person name="Sugahara J."/>
            <person name="Preston C."/>
            <person name="de la Torre J."/>
            <person name="Richardson P.M."/>
            <person name="DeLong E.F."/>
        </authorList>
    </citation>
    <scope>NUCLEOTIDE SEQUENCE [LARGE SCALE GENOMIC DNA]</scope>
    <source>
        <strain evidence="8">A</strain>
    </source>
</reference>
<dbReference type="Proteomes" id="UP000000758">
    <property type="component" value="Chromosome"/>
</dbReference>
<dbReference type="Pfam" id="PF01112">
    <property type="entry name" value="Asparaginase_2"/>
    <property type="match status" value="2"/>
</dbReference>
<feature type="active site" description="Nucleophile" evidence="5">
    <location>
        <position position="148"/>
    </location>
</feature>
<protein>
    <recommendedName>
        <fullName evidence="3">Plant-type L-asparaginase</fullName>
        <ecNumber evidence="1">3.5.1.1</ecNumber>
    </recommendedName>
    <alternativeName>
        <fullName evidence="2">L-asparagine amidohydrolase</fullName>
    </alternativeName>
</protein>
<dbReference type="CDD" id="cd14950">
    <property type="entry name" value="Asparaginase_2_like_2"/>
    <property type="match status" value="1"/>
</dbReference>
<evidence type="ECO:0000256" key="2">
    <source>
        <dbReference type="ARBA" id="ARBA00030414"/>
    </source>
</evidence>
<accession>A0RU73</accession>